<evidence type="ECO:0000313" key="4">
    <source>
        <dbReference type="Proteomes" id="UP000003835"/>
    </source>
</evidence>
<dbReference type="RefSeq" id="WP_006106277.1">
    <property type="nucleotide sequence ID" value="NZ_DS989880.1"/>
</dbReference>
<reference evidence="3 4" key="1">
    <citation type="submission" date="2008-07" db="EMBL/GenBank/DDBJ databases">
        <authorList>
            <person name="Tandeau de Marsac N."/>
            <person name="Ferriera S."/>
            <person name="Johnson J."/>
            <person name="Kravitz S."/>
            <person name="Beeson K."/>
            <person name="Sutton G."/>
            <person name="Rogers Y.-H."/>
            <person name="Friedman R."/>
            <person name="Frazier M."/>
            <person name="Venter J.C."/>
        </authorList>
    </citation>
    <scope>NUCLEOTIDE SEQUENCE [LARGE SCALE GENOMIC DNA]</scope>
    <source>
        <strain evidence="3 4">PCC 7420</strain>
    </source>
</reference>
<gene>
    <name evidence="3" type="ORF">MC7420_106</name>
</gene>
<feature type="domain" description="Filamentous haemagglutinin FhaB/tRNA nuclease CdiA-like TPS" evidence="2">
    <location>
        <begin position="38"/>
        <end position="148"/>
    </location>
</feature>
<evidence type="ECO:0000259" key="2">
    <source>
        <dbReference type="SMART" id="SM00912"/>
    </source>
</evidence>
<keyword evidence="1" id="KW-0732">Signal</keyword>
<accession>B4W4P1</accession>
<sequence>MNYCFPKPNSPFLWIPSNLLLSLLIFISTANAEIIPDNDNFSTNTNITNGEIQGGIRTGNHLLHSFEEFSIPTNSQAIFKLTPQNLDIETIISRVTGNKTSIIDGILAADGIANLILINPNGILFGANAQLNINGSFLASTANSVIFADGSEFSTTNPQLPPLLTINVPIGLQFGENSAPIIHQANSNLSVNPGQTLALVGGNLSLNGANLTAPQGRIELGSVASFGQVTLTPIPTGFALDYFDIQRFGMINLTNATAVNTSDLGAGGGGTIRVRGGQVTLTQGSNLVAETFGNVNGGGIDIQANQIKLQQGSFASTSTFGAGAGGNLTIQADQVEVTGTTPLEPSRQILFATFNPLNLSNGLFSFSGGQGDAGHLTIETDQLIVQNGAMILTAALAEGDGGNLTLNVSELADLTNGSLLLTGTTDKGNAGDFTITANQLRVLDGTSLSTTPGGTSQGQGGNLTVTAELVELRGTPANAVVPGGLFTTTLGAGDAGDFTLNTGQLIVADGSQISASAAGGGRGGNLMINADTVDLRGISADGRFLSGLFTSSSLLTVEGQGGTAPAGDLRITTRHLSVQDGAQISAATGGAGTAGTLTINAAESVTVAGVATGVDPAVERVSFGIIGDGIVPSAIEANTSGAGGAGDLQIQTGELNVRDGAEIGVRGTASGAAGNLDIIADSIWLDNQGGISAATVAGTEGNIRLDASNVLLRRNSQITTNTENSDGGNIRINTDALVAIDNSDITANARQGQGGRVSITAQGIFGTQFRDELTPNSDITATSDLGPQFNGLVTLNIQGIDPNRGLVRLPESFTQPSDQIATGCVAETGNSFVVTGRGGLPEDPSQILRGRTLWQDLRSLDWNEENLEETGRGENRQQFPSTRETIHPDENLTSRRSSIVEAKGWVIDGDGNVELVADMPNNRLRGLESSRKSYCY</sequence>
<dbReference type="AlphaFoldDB" id="B4W4P1"/>
<organism evidence="3 4">
    <name type="scientific">Coleofasciculus chthonoplastes PCC 7420</name>
    <dbReference type="NCBI Taxonomy" id="118168"/>
    <lineage>
        <taxon>Bacteria</taxon>
        <taxon>Bacillati</taxon>
        <taxon>Cyanobacteriota</taxon>
        <taxon>Cyanophyceae</taxon>
        <taxon>Coleofasciculales</taxon>
        <taxon>Coleofasciculaceae</taxon>
        <taxon>Coleofasciculus</taxon>
    </lineage>
</organism>
<protein>
    <submittedName>
        <fullName evidence="3">Filamentous haemagglutinin family N-terminal domain protein</fullName>
    </submittedName>
</protein>
<dbReference type="NCBIfam" id="TIGR01901">
    <property type="entry name" value="adhes_NPXG"/>
    <property type="match status" value="1"/>
</dbReference>
<evidence type="ECO:0000313" key="3">
    <source>
        <dbReference type="EMBL" id="EDX70817.1"/>
    </source>
</evidence>
<evidence type="ECO:0000256" key="1">
    <source>
        <dbReference type="SAM" id="SignalP"/>
    </source>
</evidence>
<dbReference type="SMART" id="SM00912">
    <property type="entry name" value="Haemagg_act"/>
    <property type="match status" value="1"/>
</dbReference>
<dbReference type="Gene3D" id="2.160.20.10">
    <property type="entry name" value="Single-stranded right-handed beta-helix, Pectin lyase-like"/>
    <property type="match status" value="3"/>
</dbReference>
<proteinExistence type="predicted"/>
<name>B4W4P1_9CYAN</name>
<dbReference type="Pfam" id="PF05860">
    <property type="entry name" value="TPS"/>
    <property type="match status" value="1"/>
</dbReference>
<dbReference type="InterPro" id="IPR011050">
    <property type="entry name" value="Pectin_lyase_fold/virulence"/>
</dbReference>
<dbReference type="EMBL" id="DS989880">
    <property type="protein sequence ID" value="EDX70817.1"/>
    <property type="molecule type" value="Genomic_DNA"/>
</dbReference>
<feature type="chain" id="PRO_5002825850" evidence="1">
    <location>
        <begin position="33"/>
        <end position="936"/>
    </location>
</feature>
<dbReference type="OrthoDB" id="502085at2"/>
<dbReference type="STRING" id="118168.MC7420_106"/>
<feature type="signal peptide" evidence="1">
    <location>
        <begin position="1"/>
        <end position="32"/>
    </location>
</feature>
<dbReference type="InterPro" id="IPR012334">
    <property type="entry name" value="Pectin_lyas_fold"/>
</dbReference>
<dbReference type="HOGENOM" id="CLU_001325_0_0_3"/>
<keyword evidence="4" id="KW-1185">Reference proteome</keyword>
<dbReference type="InterPro" id="IPR008638">
    <property type="entry name" value="FhaB/CdiA-like_TPS"/>
</dbReference>
<dbReference type="SUPFAM" id="SSF51126">
    <property type="entry name" value="Pectin lyase-like"/>
    <property type="match status" value="4"/>
</dbReference>
<dbReference type="Proteomes" id="UP000003835">
    <property type="component" value="Unassembled WGS sequence"/>
</dbReference>
<dbReference type="eggNOG" id="COG3210">
    <property type="taxonomic scope" value="Bacteria"/>
</dbReference>